<proteinExistence type="predicted"/>
<reference evidence="2 3" key="1">
    <citation type="submission" date="2019-03" db="EMBL/GenBank/DDBJ databases">
        <title>Genomic Encyclopedia of Type Strains, Phase IV (KMG-IV): sequencing the most valuable type-strain genomes for metagenomic binning, comparative biology and taxonomic classification.</title>
        <authorList>
            <person name="Goeker M."/>
        </authorList>
    </citation>
    <scope>NUCLEOTIDE SEQUENCE [LARGE SCALE GENOMIC DNA]</scope>
    <source>
        <strain evidence="2 3">DSM 12121</strain>
    </source>
</reference>
<organism evidence="2 3">
    <name type="scientific">Azoarcus indigens</name>
    <dbReference type="NCBI Taxonomy" id="29545"/>
    <lineage>
        <taxon>Bacteria</taxon>
        <taxon>Pseudomonadati</taxon>
        <taxon>Pseudomonadota</taxon>
        <taxon>Betaproteobacteria</taxon>
        <taxon>Rhodocyclales</taxon>
        <taxon>Zoogloeaceae</taxon>
        <taxon>Azoarcus</taxon>
    </lineage>
</organism>
<dbReference type="PANTHER" id="PTHR43155:SF2">
    <property type="entry name" value="CYCLIC DI-GMP PHOSPHODIESTERASE PA4108"/>
    <property type="match status" value="1"/>
</dbReference>
<dbReference type="SUPFAM" id="SSF109604">
    <property type="entry name" value="HD-domain/PDEase-like"/>
    <property type="match status" value="1"/>
</dbReference>
<dbReference type="InterPro" id="IPR021812">
    <property type="entry name" value="DUF3391"/>
</dbReference>
<dbReference type="CDD" id="cd00077">
    <property type="entry name" value="HDc"/>
    <property type="match status" value="1"/>
</dbReference>
<dbReference type="OrthoDB" id="9764808at2"/>
<dbReference type="PROSITE" id="PS51832">
    <property type="entry name" value="HD_GYP"/>
    <property type="match status" value="1"/>
</dbReference>
<dbReference type="SMART" id="SM00471">
    <property type="entry name" value="HDc"/>
    <property type="match status" value="1"/>
</dbReference>
<dbReference type="InterPro" id="IPR003607">
    <property type="entry name" value="HD/PDEase_dom"/>
</dbReference>
<feature type="domain" description="HD-GYP" evidence="1">
    <location>
        <begin position="140"/>
        <end position="336"/>
    </location>
</feature>
<dbReference type="Pfam" id="PF11871">
    <property type="entry name" value="DUF3391"/>
    <property type="match status" value="1"/>
</dbReference>
<dbReference type="GO" id="GO:0016740">
    <property type="term" value="F:transferase activity"/>
    <property type="evidence" value="ECO:0007669"/>
    <property type="project" value="UniProtKB-KW"/>
</dbReference>
<dbReference type="Gene3D" id="1.10.3210.10">
    <property type="entry name" value="Hypothetical protein af1432"/>
    <property type="match status" value="1"/>
</dbReference>
<dbReference type="GO" id="GO:0008081">
    <property type="term" value="F:phosphoric diester hydrolase activity"/>
    <property type="evidence" value="ECO:0007669"/>
    <property type="project" value="UniProtKB-ARBA"/>
</dbReference>
<dbReference type="InterPro" id="IPR037522">
    <property type="entry name" value="HD_GYP_dom"/>
</dbReference>
<protein>
    <submittedName>
        <fullName evidence="2">Putative nucleotidyltransferase with HDIG domain</fullName>
    </submittedName>
</protein>
<dbReference type="AlphaFoldDB" id="A0A4R6DYY1"/>
<name>A0A4R6DYY1_9RHOO</name>
<evidence type="ECO:0000313" key="2">
    <source>
        <dbReference type="EMBL" id="TDN49658.1"/>
    </source>
</evidence>
<evidence type="ECO:0000259" key="1">
    <source>
        <dbReference type="PROSITE" id="PS51832"/>
    </source>
</evidence>
<dbReference type="RefSeq" id="WP_133592488.1">
    <property type="nucleotide sequence ID" value="NZ_SNVV01000011.1"/>
</dbReference>
<dbReference type="EMBL" id="SNVV01000011">
    <property type="protein sequence ID" value="TDN49658.1"/>
    <property type="molecule type" value="Genomic_DNA"/>
</dbReference>
<sequence length="401" mass="45203">MIKLIPIDKLRPGMYVHDLNCGWFDHNFALNHFAVKNEKTLEEVRAIGVHEIYIDTSRGADVDGGTSAEEQARKVDAQIEAIAAAGPDVQPPPSVAEEMRQARGLHRQAHRIVRSMMSDIRLGRQIEMEQIEPVVERIIDSIFRQQDALLPLARLKTHDEYTFLHSVSVCALMTAFARALELPRDIIHEIAVGALLHDVGKAKVPDCILNKPAKLTDAEFDKMKSHVVQSKIILQHTPGISQIALDVAAQHHERFDGTGYPNKLKGEEISLYGRMGAIVDVYDALTSDRVYHKGMPPTEALRKLLEWSKFHFEPTLVQAFIRAIGIYPTGSLVRLESGRLAVVQEQHPEHLLQPTVKVIYHSKGHYLEPEVVDLRRVQQERIVGHEAFESWGIDPARWLTA</sequence>
<keyword evidence="2" id="KW-0808">Transferase</keyword>
<keyword evidence="3" id="KW-1185">Reference proteome</keyword>
<evidence type="ECO:0000313" key="3">
    <source>
        <dbReference type="Proteomes" id="UP000295129"/>
    </source>
</evidence>
<comment type="caution">
    <text evidence="2">The sequence shown here is derived from an EMBL/GenBank/DDBJ whole genome shotgun (WGS) entry which is preliminary data.</text>
</comment>
<dbReference type="PANTHER" id="PTHR43155">
    <property type="entry name" value="CYCLIC DI-GMP PHOSPHODIESTERASE PA4108-RELATED"/>
    <property type="match status" value="1"/>
</dbReference>
<dbReference type="Proteomes" id="UP000295129">
    <property type="component" value="Unassembled WGS sequence"/>
</dbReference>
<gene>
    <name evidence="2" type="ORF">C7389_111137</name>
</gene>
<dbReference type="Pfam" id="PF13487">
    <property type="entry name" value="HD_5"/>
    <property type="match status" value="1"/>
</dbReference>
<accession>A0A4R6DYY1</accession>